<reference evidence="2" key="1">
    <citation type="submission" date="2016-09" db="EMBL/GenBank/DDBJ databases">
        <authorList>
            <person name="Capua I."/>
            <person name="De Benedictis P."/>
            <person name="Joannis T."/>
            <person name="Lombin L.H."/>
            <person name="Cattoli G."/>
        </authorList>
    </citation>
    <scope>NUCLEOTIDE SEQUENCE [LARGE SCALE GENOMIC DNA]</scope>
    <source>
        <strain evidence="2">MSU</strain>
    </source>
</reference>
<dbReference type="RefSeq" id="WP_070908572.1">
    <property type="nucleotide sequence ID" value="NZ_MIKE01000027.1"/>
</dbReference>
<dbReference type="EMBL" id="MIKE01000027">
    <property type="protein sequence ID" value="OHT43625.1"/>
    <property type="molecule type" value="Genomic_DNA"/>
</dbReference>
<keyword evidence="1" id="KW-0472">Membrane</keyword>
<dbReference type="STRING" id="1278819.BHE19_17750"/>
<keyword evidence="1" id="KW-0812">Transmembrane</keyword>
<evidence type="ECO:0000313" key="4">
    <source>
        <dbReference type="Proteomes" id="UP000180252"/>
    </source>
</evidence>
<protein>
    <submittedName>
        <fullName evidence="2">Uncharacterized protein</fullName>
    </submittedName>
</protein>
<evidence type="ECO:0000313" key="2">
    <source>
        <dbReference type="EMBL" id="OHT43625.1"/>
    </source>
</evidence>
<accession>A0A1S1J2D0</accession>
<keyword evidence="1" id="KW-1133">Transmembrane helix</keyword>
<dbReference type="Proteomes" id="UP000198319">
    <property type="component" value="Unassembled WGS sequence"/>
</dbReference>
<feature type="transmembrane region" description="Helical" evidence="1">
    <location>
        <begin position="76"/>
        <end position="100"/>
    </location>
</feature>
<comment type="caution">
    <text evidence="2">The sequence shown here is derived from an EMBL/GenBank/DDBJ whole genome shotgun (WGS) entry which is preliminary data.</text>
</comment>
<dbReference type="Proteomes" id="UP000180252">
    <property type="component" value="Unassembled WGS sequence"/>
</dbReference>
<sequence>MLENVPLIVLILPLLFQIIAGRKAIGETISLKFGTVCIISIIAQIIVPVISFYIATYNANKYIEQNPNSLRCGMEFVGLFMFTLIFTFVLIVVIIIQYFMKRSYEK</sequence>
<name>A0A1S1J2D0_9FLAO</name>
<reference evidence="4" key="2">
    <citation type="submission" date="2016-09" db="EMBL/GenBank/DDBJ databases">
        <authorList>
            <person name="Chen S."/>
            <person name="Walker E."/>
        </authorList>
    </citation>
    <scope>NUCLEOTIDE SEQUENCE [LARGE SCALE GENOMIC DNA]</scope>
    <source>
        <strain evidence="4">MSU</strain>
    </source>
</reference>
<dbReference type="EMBL" id="MUHG01000033">
    <property type="protein sequence ID" value="OXB15516.1"/>
    <property type="molecule type" value="Genomic_DNA"/>
</dbReference>
<reference evidence="3 5" key="3">
    <citation type="submission" date="2016-11" db="EMBL/GenBank/DDBJ databases">
        <title>Whole genomes of Flavobacteriaceae.</title>
        <authorList>
            <person name="Stine C."/>
            <person name="Li C."/>
            <person name="Tadesse D."/>
        </authorList>
    </citation>
    <scope>NUCLEOTIDE SEQUENCE [LARGE SCALE GENOMIC DNA]</scope>
    <source>
        <strain evidence="3 5">ATCC BAA-2541</strain>
    </source>
</reference>
<evidence type="ECO:0000313" key="3">
    <source>
        <dbReference type="EMBL" id="OXB15516.1"/>
    </source>
</evidence>
<gene>
    <name evidence="3" type="ORF">B0A71_20465</name>
    <name evidence="2" type="ORF">BHE19_17750</name>
</gene>
<keyword evidence="5" id="KW-1185">Reference proteome</keyword>
<evidence type="ECO:0000313" key="5">
    <source>
        <dbReference type="Proteomes" id="UP000198319"/>
    </source>
</evidence>
<organism evidence="2 4">
    <name type="scientific">Flavobacterium tructae</name>
    <dbReference type="NCBI Taxonomy" id="1114873"/>
    <lineage>
        <taxon>Bacteria</taxon>
        <taxon>Pseudomonadati</taxon>
        <taxon>Bacteroidota</taxon>
        <taxon>Flavobacteriia</taxon>
        <taxon>Flavobacteriales</taxon>
        <taxon>Flavobacteriaceae</taxon>
        <taxon>Flavobacterium</taxon>
    </lineage>
</organism>
<dbReference type="OrthoDB" id="1377387at2"/>
<dbReference type="AlphaFoldDB" id="A0A1S1J2D0"/>
<proteinExistence type="predicted"/>
<feature type="transmembrane region" description="Helical" evidence="1">
    <location>
        <begin position="31"/>
        <end position="55"/>
    </location>
</feature>
<evidence type="ECO:0000256" key="1">
    <source>
        <dbReference type="SAM" id="Phobius"/>
    </source>
</evidence>